<dbReference type="Pfam" id="PF08737">
    <property type="entry name" value="Rgp1"/>
    <property type="match status" value="1"/>
</dbReference>
<dbReference type="Proteomes" id="UP000594638">
    <property type="component" value="Unassembled WGS sequence"/>
</dbReference>
<keyword evidence="2" id="KW-1185">Reference proteome</keyword>
<dbReference type="EMBL" id="CACTIH010005606">
    <property type="protein sequence ID" value="CAA2998830.1"/>
    <property type="molecule type" value="Genomic_DNA"/>
</dbReference>
<protein>
    <submittedName>
        <fullName evidence="1">Uncharacterized protein</fullName>
    </submittedName>
</protein>
<organism evidence="1 2">
    <name type="scientific">Olea europaea subsp. europaea</name>
    <dbReference type="NCBI Taxonomy" id="158383"/>
    <lineage>
        <taxon>Eukaryota</taxon>
        <taxon>Viridiplantae</taxon>
        <taxon>Streptophyta</taxon>
        <taxon>Embryophyta</taxon>
        <taxon>Tracheophyta</taxon>
        <taxon>Spermatophyta</taxon>
        <taxon>Magnoliopsida</taxon>
        <taxon>eudicotyledons</taxon>
        <taxon>Gunneridae</taxon>
        <taxon>Pentapetalae</taxon>
        <taxon>asterids</taxon>
        <taxon>lamiids</taxon>
        <taxon>Lamiales</taxon>
        <taxon>Oleaceae</taxon>
        <taxon>Oleeae</taxon>
        <taxon>Olea</taxon>
    </lineage>
</organism>
<sequence length="324" mass="36386">MNKAPITDGTGTAGRCRKHEKLKRMTTGIVPASMILLGMYWKEMNAKENDAFDGVEEGYESSWDEISSVSSYNHLKEDMHKAFGSSLSLRSIAARSSNRGSVYLEDCTSISSNFALPQLSVAEVLHDSTGDALSPDRSSAIASPSQQLKFPKTLSVDDDTRVSSASRNAESGASEGYVRGRSYNIRLDDEVLLRFSPKNSESNYYFSDMIGGTLTFFHEEGPRRCLELTIALEMMETISRHFVHPSRRHSPIITKVQSDHHEVVADLLETSFLFSMPMDGPLTFYTCYVSVQWALRFEFLTTPKNVDWTRWVQLIEGARYSNVI</sequence>
<dbReference type="OrthoDB" id="1918at2759"/>
<comment type="caution">
    <text evidence="1">The sequence shown here is derived from an EMBL/GenBank/DDBJ whole genome shotgun (WGS) entry which is preliminary data.</text>
</comment>
<accession>A0A8S0T2Z3</accession>
<dbReference type="InterPro" id="IPR014848">
    <property type="entry name" value="Rgp1"/>
</dbReference>
<dbReference type="PANTHER" id="PTHR12507">
    <property type="entry name" value="REDUCED GROWTH PHENOTYPE 1 RGP1, YEAST -RELATED"/>
    <property type="match status" value="1"/>
</dbReference>
<evidence type="ECO:0000313" key="1">
    <source>
        <dbReference type="EMBL" id="CAA2998830.1"/>
    </source>
</evidence>
<dbReference type="Gramene" id="OE9A028662T1">
    <property type="protein sequence ID" value="OE9A028662C1"/>
    <property type="gene ID" value="OE9A028662"/>
</dbReference>
<reference evidence="1 2" key="1">
    <citation type="submission" date="2019-12" db="EMBL/GenBank/DDBJ databases">
        <authorList>
            <person name="Alioto T."/>
            <person name="Alioto T."/>
            <person name="Gomez Garrido J."/>
        </authorList>
    </citation>
    <scope>NUCLEOTIDE SEQUENCE [LARGE SCALE GENOMIC DNA]</scope>
</reference>
<gene>
    <name evidence="1" type="ORF">OLEA9_A028662</name>
</gene>
<proteinExistence type="predicted"/>
<evidence type="ECO:0000313" key="2">
    <source>
        <dbReference type="Proteomes" id="UP000594638"/>
    </source>
</evidence>
<name>A0A8S0T2Z3_OLEEU</name>
<dbReference type="AlphaFoldDB" id="A0A8S0T2Z3"/>